<feature type="non-terminal residue" evidence="4">
    <location>
        <position position="809"/>
    </location>
</feature>
<dbReference type="EMBL" id="CALNXK010000012">
    <property type="protein sequence ID" value="CAH3044803.1"/>
    <property type="molecule type" value="Genomic_DNA"/>
</dbReference>
<dbReference type="PANTHER" id="PTHR14382">
    <property type="entry name" value="MDM2-BINDING PROTEIN"/>
    <property type="match status" value="1"/>
</dbReference>
<feature type="domain" description="DM2" evidence="2">
    <location>
        <begin position="106"/>
        <end position="246"/>
    </location>
</feature>
<sequence length="809" mass="92213">DCHCCSKDVIPSIKRVFKQLKEFYSQDKNPPENWDNKQYALFDPFLGLKDATPTIYFSVVVDKLLTHQLQYCSKWNGEEQLKEVLAGLDKHVNSPVIANKISYDKDTEISERLHHLADDLPDHAGVPVDVLWFSCGKNSLPIRCVELVVLIDLHCRSHLHLFGAFKRLQEWNNANITVLCSDDFDRETFSKTWQKVLSISVMQLHKKNPDSLVKLLDPSVVWQGSLVISEDQSEMKLPGFRLWCEKSKKKMQFPLKRQRKSSTEDRNSDLYIGQEITILCKVQKHSVPLHMFVPVKMELKLACCSIKTSARIVQWLSFEVNKDVAFIGRLKLTQPTNTHLKEKSKEAWFNFVKAESYSAALSETNAGEEDKDDYSNRLCLICGGAENGLNVFVLRAPEHLNGRIQHDLATVHSSVLIINDQEVGGPLRFLDLEDSFFETEQKLTEILLCMLQQELGDSTSDDQVILDASSKVLDQLVSAKVKLLKEKREQLLQAGKENELDVVRRDSLLHDERESLMSPSRWPERAWLIKNDPNAVVKDATAKDSTLLASVTTMSVHDILEKFRLDGTAVASNLSPVKPRERGLLDRHIEIGAKRDLDVRERRYPDALTASYHGIEYCLDNRDAITKDSQLSSLQSSHVKFETLSTCVQRDHRPLETRSTRAVTKAARNDTKQSLMKLSVPLMRTKAAGKGKRPAAGERPIKRKSPVVRKPAVAAKRKRQESSAEEAKPHQNTQEDTKKETRSERHKRRLRQVVQKTLQDNGIDSNHAFYHPCTERLYSLCKSFLKDLRSSHGLNDEMKRLASSNVQQV</sequence>
<evidence type="ECO:0000313" key="5">
    <source>
        <dbReference type="Proteomes" id="UP001159405"/>
    </source>
</evidence>
<reference evidence="4 5" key="1">
    <citation type="submission" date="2022-05" db="EMBL/GenBank/DDBJ databases">
        <authorList>
            <consortium name="Genoscope - CEA"/>
            <person name="William W."/>
        </authorList>
    </citation>
    <scope>NUCLEOTIDE SEQUENCE [LARGE SCALE GENOMIC DNA]</scope>
</reference>
<evidence type="ECO:0000313" key="4">
    <source>
        <dbReference type="EMBL" id="CAH3044803.1"/>
    </source>
</evidence>
<proteinExistence type="predicted"/>
<keyword evidence="5" id="KW-1185">Reference proteome</keyword>
<gene>
    <name evidence="4" type="ORF">PLOB_00004471</name>
</gene>
<feature type="domain" description="MDN2-binding protein C-terminal" evidence="3">
    <location>
        <begin position="659"/>
        <end position="809"/>
    </location>
</feature>
<dbReference type="Proteomes" id="UP001159405">
    <property type="component" value="Unassembled WGS sequence"/>
</dbReference>
<evidence type="ECO:0000259" key="3">
    <source>
        <dbReference type="Pfam" id="PF14920"/>
    </source>
</evidence>
<protein>
    <submittedName>
        <fullName evidence="4">Uncharacterized protein</fullName>
    </submittedName>
</protein>
<feature type="non-terminal residue" evidence="4">
    <location>
        <position position="1"/>
    </location>
</feature>
<dbReference type="InterPro" id="IPR029418">
    <property type="entry name" value="MTBP_C"/>
</dbReference>
<dbReference type="Pfam" id="PF14918">
    <property type="entry name" value="MTBP_N"/>
    <property type="match status" value="1"/>
</dbReference>
<name>A0ABN8N9M0_9CNID</name>
<dbReference type="Pfam" id="PF14920">
    <property type="entry name" value="MTBP_C"/>
    <property type="match status" value="2"/>
</dbReference>
<evidence type="ECO:0000259" key="2">
    <source>
        <dbReference type="Pfam" id="PF14918"/>
    </source>
</evidence>
<dbReference type="PANTHER" id="PTHR14382:SF1">
    <property type="entry name" value="MDM2-BINDING PROTEIN"/>
    <property type="match status" value="1"/>
</dbReference>
<dbReference type="InterPro" id="IPR039061">
    <property type="entry name" value="MTBP"/>
</dbReference>
<evidence type="ECO:0000256" key="1">
    <source>
        <dbReference type="SAM" id="MobiDB-lite"/>
    </source>
</evidence>
<comment type="caution">
    <text evidence="4">The sequence shown here is derived from an EMBL/GenBank/DDBJ whole genome shotgun (WGS) entry which is preliminary data.</text>
</comment>
<organism evidence="4 5">
    <name type="scientific">Porites lobata</name>
    <dbReference type="NCBI Taxonomy" id="104759"/>
    <lineage>
        <taxon>Eukaryota</taxon>
        <taxon>Metazoa</taxon>
        <taxon>Cnidaria</taxon>
        <taxon>Anthozoa</taxon>
        <taxon>Hexacorallia</taxon>
        <taxon>Scleractinia</taxon>
        <taxon>Fungiina</taxon>
        <taxon>Poritidae</taxon>
        <taxon>Porites</taxon>
    </lineage>
</organism>
<dbReference type="InterPro" id="IPR029421">
    <property type="entry name" value="MTBP_N"/>
</dbReference>
<feature type="domain" description="MDN2-binding protein C-terminal" evidence="3">
    <location>
        <begin position="599"/>
        <end position="649"/>
    </location>
</feature>
<feature type="region of interest" description="Disordered" evidence="1">
    <location>
        <begin position="652"/>
        <end position="749"/>
    </location>
</feature>
<accession>A0ABN8N9M0</accession>
<feature type="compositionally biased region" description="Basic and acidic residues" evidence="1">
    <location>
        <begin position="720"/>
        <end position="743"/>
    </location>
</feature>